<keyword evidence="5" id="KW-0328">Glycosyltransferase</keyword>
<accession>A0A9P6NF19</accession>
<dbReference type="GO" id="GO:0004578">
    <property type="term" value="F:chitobiosyldiphosphodolichol beta-mannosyltransferase activity"/>
    <property type="evidence" value="ECO:0007669"/>
    <property type="project" value="UniProtKB-EC"/>
</dbReference>
<evidence type="ECO:0000256" key="2">
    <source>
        <dbReference type="ARBA" id="ARBA00004922"/>
    </source>
</evidence>
<protein>
    <recommendedName>
        <fullName evidence="4">Chitobiosyldiphosphodolichol beta-mannosyltransferase</fullName>
        <ecNumber evidence="3">2.4.1.142</ecNumber>
    </recommendedName>
</protein>
<evidence type="ECO:0000256" key="4">
    <source>
        <dbReference type="ARBA" id="ARBA00015841"/>
    </source>
</evidence>
<evidence type="ECO:0000256" key="8">
    <source>
        <dbReference type="ARBA" id="ARBA00022824"/>
    </source>
</evidence>
<comment type="caution">
    <text evidence="13">The sequence shown here is derived from an EMBL/GenBank/DDBJ whole genome shotgun (WGS) entry which is preliminary data.</text>
</comment>
<comment type="function">
    <text evidence="11">Participates in the formation of the lipid-linked precursor oligosaccharide for N-glycosylation. Involved in assembling the dolichol-pyrophosphate-GlcNAc(2)-Man(5) intermediate on the cytoplasmic surface of the ER.</text>
</comment>
<gene>
    <name evidence="13" type="ORF">CROQUDRAFT_658442</name>
</gene>
<evidence type="ECO:0000256" key="5">
    <source>
        <dbReference type="ARBA" id="ARBA00022676"/>
    </source>
</evidence>
<evidence type="ECO:0000313" key="13">
    <source>
        <dbReference type="EMBL" id="KAG0145650.1"/>
    </source>
</evidence>
<dbReference type="AlphaFoldDB" id="A0A9P6NF19"/>
<feature type="transmembrane region" description="Helical" evidence="12">
    <location>
        <begin position="101"/>
        <end position="127"/>
    </location>
</feature>
<dbReference type="Gene3D" id="3.40.50.2000">
    <property type="entry name" value="Glycogen Phosphorylase B"/>
    <property type="match status" value="1"/>
</dbReference>
<sequence length="492" mass="56609">MLNLLNYFVLIAIGFTTIAYFVWKGKKRNKDETITIVVLGDLGRSPRMMRHAMSFADHDWSVNILAYPGTQLPSKLTQHKNIRFLSLSEPPPIISTNLPKYLFVLLGGPLKAIYLSMSLLFSLLWYAQDSCYVMVQNPPAIPTLPMVQLARLIIEYKLIIDWHNTAYSILALKLGSEQHPMVRIAEQIERVFGKKAYLHLFVTEAERAYLYKTWQLEGETKVFYDRPPVDFCRLSVDQIHQLWNRLPINRDPTLLSIFYPSENLSRNQTLITNQDENSKSIKFKSNRPALIVSSTSWTHDEDFSMLIDALSIYTKSKKLNSKLPGILCLITGKGPLKEFYRQEIEKRDRQENWAKEAIRCELLWLEDADDYKKLLGSCDLGISLHQSSSGLDLPMKVVDMFGCGLTVCARNFACISELVQHNKNGLVFNTESELASQLEDLLTDFIGDQSEDCKLNQLRRGIQLTKYGVHHTTWSDWDQEWQKHVLHTLTSL</sequence>
<dbReference type="EMBL" id="MU167273">
    <property type="protein sequence ID" value="KAG0145650.1"/>
    <property type="molecule type" value="Genomic_DNA"/>
</dbReference>
<keyword evidence="9 12" id="KW-1133">Transmembrane helix</keyword>
<keyword evidence="7 12" id="KW-0812">Transmembrane</keyword>
<feature type="transmembrane region" description="Helical" evidence="12">
    <location>
        <begin position="6"/>
        <end position="23"/>
    </location>
</feature>
<evidence type="ECO:0000256" key="12">
    <source>
        <dbReference type="SAM" id="Phobius"/>
    </source>
</evidence>
<evidence type="ECO:0000256" key="7">
    <source>
        <dbReference type="ARBA" id="ARBA00022692"/>
    </source>
</evidence>
<dbReference type="GO" id="GO:0005789">
    <property type="term" value="C:endoplasmic reticulum membrane"/>
    <property type="evidence" value="ECO:0007669"/>
    <property type="project" value="UniProtKB-SubCell"/>
</dbReference>
<evidence type="ECO:0000313" key="14">
    <source>
        <dbReference type="Proteomes" id="UP000886653"/>
    </source>
</evidence>
<reference evidence="13" key="1">
    <citation type="submission" date="2013-11" db="EMBL/GenBank/DDBJ databases">
        <title>Genome sequence of the fusiform rust pathogen reveals effectors for host alternation and coevolution with pine.</title>
        <authorList>
            <consortium name="DOE Joint Genome Institute"/>
            <person name="Smith K."/>
            <person name="Pendleton A."/>
            <person name="Kubisiak T."/>
            <person name="Anderson C."/>
            <person name="Salamov A."/>
            <person name="Aerts A."/>
            <person name="Riley R."/>
            <person name="Clum A."/>
            <person name="Lindquist E."/>
            <person name="Ence D."/>
            <person name="Campbell M."/>
            <person name="Kronenberg Z."/>
            <person name="Feau N."/>
            <person name="Dhillon B."/>
            <person name="Hamelin R."/>
            <person name="Burleigh J."/>
            <person name="Smith J."/>
            <person name="Yandell M."/>
            <person name="Nelson C."/>
            <person name="Grigoriev I."/>
            <person name="Davis J."/>
        </authorList>
    </citation>
    <scope>NUCLEOTIDE SEQUENCE</scope>
    <source>
        <strain evidence="13">G11</strain>
    </source>
</reference>
<dbReference type="PANTHER" id="PTHR13036">
    <property type="entry name" value="BETA1,4 MANNOSYLTRANSFERASE"/>
    <property type="match status" value="1"/>
</dbReference>
<dbReference type="Proteomes" id="UP000886653">
    <property type="component" value="Unassembled WGS sequence"/>
</dbReference>
<evidence type="ECO:0000256" key="6">
    <source>
        <dbReference type="ARBA" id="ARBA00022679"/>
    </source>
</evidence>
<dbReference type="SUPFAM" id="SSF53756">
    <property type="entry name" value="UDP-Glycosyltransferase/glycogen phosphorylase"/>
    <property type="match status" value="1"/>
</dbReference>
<keyword evidence="14" id="KW-1185">Reference proteome</keyword>
<comment type="subcellular location">
    <subcellularLocation>
        <location evidence="1">Endoplasmic reticulum membrane</location>
        <topology evidence="1">Single-pass membrane protein</topology>
    </subcellularLocation>
</comment>
<keyword evidence="8" id="KW-0256">Endoplasmic reticulum</keyword>
<evidence type="ECO:0000256" key="9">
    <source>
        <dbReference type="ARBA" id="ARBA00022989"/>
    </source>
</evidence>
<evidence type="ECO:0000256" key="1">
    <source>
        <dbReference type="ARBA" id="ARBA00004389"/>
    </source>
</evidence>
<dbReference type="Pfam" id="PF13692">
    <property type="entry name" value="Glyco_trans_1_4"/>
    <property type="match status" value="1"/>
</dbReference>
<name>A0A9P6NF19_9BASI</name>
<comment type="pathway">
    <text evidence="2">Protein modification; protein glycosylation.</text>
</comment>
<dbReference type="EC" id="2.4.1.142" evidence="3"/>
<organism evidence="13 14">
    <name type="scientific">Cronartium quercuum f. sp. fusiforme G11</name>
    <dbReference type="NCBI Taxonomy" id="708437"/>
    <lineage>
        <taxon>Eukaryota</taxon>
        <taxon>Fungi</taxon>
        <taxon>Dikarya</taxon>
        <taxon>Basidiomycota</taxon>
        <taxon>Pucciniomycotina</taxon>
        <taxon>Pucciniomycetes</taxon>
        <taxon>Pucciniales</taxon>
        <taxon>Coleosporiaceae</taxon>
        <taxon>Cronartium</taxon>
    </lineage>
</organism>
<dbReference type="OrthoDB" id="614844at2759"/>
<proteinExistence type="predicted"/>
<keyword evidence="6" id="KW-0808">Transferase</keyword>
<evidence type="ECO:0000256" key="10">
    <source>
        <dbReference type="ARBA" id="ARBA00023136"/>
    </source>
</evidence>
<dbReference type="InterPro" id="IPR026051">
    <property type="entry name" value="ALG1-like"/>
</dbReference>
<keyword evidence="10 12" id="KW-0472">Membrane</keyword>
<evidence type="ECO:0000256" key="11">
    <source>
        <dbReference type="ARBA" id="ARBA00024899"/>
    </source>
</evidence>
<dbReference type="PANTHER" id="PTHR13036:SF0">
    <property type="entry name" value="CHITOBIOSYLDIPHOSPHODOLICHOL BETA-MANNOSYLTRANSFERASE"/>
    <property type="match status" value="1"/>
</dbReference>
<evidence type="ECO:0000256" key="3">
    <source>
        <dbReference type="ARBA" id="ARBA00012611"/>
    </source>
</evidence>